<gene>
    <name evidence="3" type="ORF">RY831_14590</name>
</gene>
<accession>A0ABU6JAV1</accession>
<dbReference type="SMART" id="SM00448">
    <property type="entry name" value="REC"/>
    <property type="match status" value="1"/>
</dbReference>
<evidence type="ECO:0000256" key="1">
    <source>
        <dbReference type="PROSITE-ProRule" id="PRU00169"/>
    </source>
</evidence>
<dbReference type="RefSeq" id="WP_326507104.1">
    <property type="nucleotide sequence ID" value="NZ_JAWIIV010000011.1"/>
</dbReference>
<evidence type="ECO:0000259" key="2">
    <source>
        <dbReference type="PROSITE" id="PS50110"/>
    </source>
</evidence>
<evidence type="ECO:0000313" key="4">
    <source>
        <dbReference type="Proteomes" id="UP001352263"/>
    </source>
</evidence>
<dbReference type="Proteomes" id="UP001352263">
    <property type="component" value="Unassembled WGS sequence"/>
</dbReference>
<dbReference type="Pfam" id="PF08667">
    <property type="entry name" value="BetR"/>
    <property type="match status" value="1"/>
</dbReference>
<dbReference type="EMBL" id="JAWIIV010000011">
    <property type="protein sequence ID" value="MEC4720387.1"/>
    <property type="molecule type" value="Genomic_DNA"/>
</dbReference>
<feature type="modified residue" description="4-aspartylphosphate" evidence="1">
    <location>
        <position position="228"/>
    </location>
</feature>
<protein>
    <submittedName>
        <fullName evidence="3">Helix-turn-helix domain-containing protein</fullName>
    </submittedName>
</protein>
<evidence type="ECO:0000313" key="3">
    <source>
        <dbReference type="EMBL" id="MEC4720387.1"/>
    </source>
</evidence>
<feature type="domain" description="Response regulatory" evidence="2">
    <location>
        <begin position="179"/>
        <end position="299"/>
    </location>
</feature>
<sequence>MHNQVTPGMQKSINLSNPLSISEALCEMMVRHGVGPRQQTGKVAEILGLSLSQARRIMERENSEWIIGQLDQVFAFFSETFTLSVSAFDAASTPENSVPESTEAEDNEKLPATLQIESREFDCLFTPGPAHMPLAQADFAAMLDDGRWILVECSAAPSDARLRPVKGIELLIKEQKKHSVAVLEDDRGAADSMVDVLNAMGFDSEAFYDVEELEAALAQKQFDAFVVDWLLGQRTSESVIRSVRANRGKAVPILLLTGQLETGMADEAELASVVSNYAVIPHEKPFRPMLVAAALNQSLALSSVAS</sequence>
<keyword evidence="4" id="KW-1185">Reference proteome</keyword>
<dbReference type="InterPro" id="IPR013975">
    <property type="entry name" value="Tscrpt_reg_BetR_N"/>
</dbReference>
<dbReference type="SUPFAM" id="SSF52172">
    <property type="entry name" value="CheY-like"/>
    <property type="match status" value="1"/>
</dbReference>
<reference evidence="3 4" key="1">
    <citation type="submission" date="2023-10" db="EMBL/GenBank/DDBJ databases">
        <title>Noviherbaspirillum sp. CPCC 100848 genome assembly.</title>
        <authorList>
            <person name="Li X.Y."/>
            <person name="Fang X.M."/>
        </authorList>
    </citation>
    <scope>NUCLEOTIDE SEQUENCE [LARGE SCALE GENOMIC DNA]</scope>
    <source>
        <strain evidence="3 4">CPCC 100848</strain>
    </source>
</reference>
<dbReference type="InterPro" id="IPR001789">
    <property type="entry name" value="Sig_transdc_resp-reg_receiver"/>
</dbReference>
<dbReference type="InterPro" id="IPR011006">
    <property type="entry name" value="CheY-like_superfamily"/>
</dbReference>
<keyword evidence="1" id="KW-0597">Phosphoprotein</keyword>
<dbReference type="Gene3D" id="3.40.50.2300">
    <property type="match status" value="1"/>
</dbReference>
<organism evidence="3 4">
    <name type="scientific">Noviherbaspirillum album</name>
    <dbReference type="NCBI Taxonomy" id="3080276"/>
    <lineage>
        <taxon>Bacteria</taxon>
        <taxon>Pseudomonadati</taxon>
        <taxon>Pseudomonadota</taxon>
        <taxon>Betaproteobacteria</taxon>
        <taxon>Burkholderiales</taxon>
        <taxon>Oxalobacteraceae</taxon>
        <taxon>Noviherbaspirillum</taxon>
    </lineage>
</organism>
<proteinExistence type="predicted"/>
<comment type="caution">
    <text evidence="3">The sequence shown here is derived from an EMBL/GenBank/DDBJ whole genome shotgun (WGS) entry which is preliminary data.</text>
</comment>
<name>A0ABU6JAV1_9BURK</name>
<dbReference type="PROSITE" id="PS50110">
    <property type="entry name" value="RESPONSE_REGULATORY"/>
    <property type="match status" value="1"/>
</dbReference>